<dbReference type="Proteomes" id="UP000242642">
    <property type="component" value="Unassembled WGS sequence"/>
</dbReference>
<name>A0A1I0D1U4_9GAMM</name>
<gene>
    <name evidence="1" type="ORF">SAMN02583745_01809</name>
</gene>
<dbReference type="RefSeq" id="WP_093319953.1">
    <property type="nucleotide sequence ID" value="NZ_FOHV01000013.1"/>
</dbReference>
<dbReference type="Gene3D" id="1.10.4000.10">
    <property type="entry name" value="Flagellar transcriptional activator FlhD"/>
    <property type="match status" value="1"/>
</dbReference>
<reference evidence="2" key="1">
    <citation type="submission" date="2016-10" db="EMBL/GenBank/DDBJ databases">
        <authorList>
            <person name="Varghese N."/>
            <person name="Submissions S."/>
        </authorList>
    </citation>
    <scope>NUCLEOTIDE SEQUENCE [LARGE SCALE GENOMIC DNA]</scope>
    <source>
        <strain evidence="2">DSM 18579</strain>
    </source>
</reference>
<proteinExistence type="predicted"/>
<dbReference type="InterPro" id="IPR036194">
    <property type="entry name" value="FlhD_sf"/>
</dbReference>
<organism evidence="1 2">
    <name type="scientific">Thorsellia anophelis DSM 18579</name>
    <dbReference type="NCBI Taxonomy" id="1123402"/>
    <lineage>
        <taxon>Bacteria</taxon>
        <taxon>Pseudomonadati</taxon>
        <taxon>Pseudomonadota</taxon>
        <taxon>Gammaproteobacteria</taxon>
        <taxon>Enterobacterales</taxon>
        <taxon>Thorselliaceae</taxon>
        <taxon>Thorsellia</taxon>
    </lineage>
</organism>
<dbReference type="STRING" id="1123402.SAMN02583745_01809"/>
<dbReference type="EMBL" id="FOHV01000013">
    <property type="protein sequence ID" value="SET25731.1"/>
    <property type="molecule type" value="Genomic_DNA"/>
</dbReference>
<dbReference type="AlphaFoldDB" id="A0A1I0D1U4"/>
<keyword evidence="2" id="KW-1185">Reference proteome</keyword>
<evidence type="ECO:0000313" key="1">
    <source>
        <dbReference type="EMBL" id="SET25731.1"/>
    </source>
</evidence>
<evidence type="ECO:0000313" key="2">
    <source>
        <dbReference type="Proteomes" id="UP000242642"/>
    </source>
</evidence>
<protein>
    <submittedName>
        <fullName evidence="1">Uncharacterized protein</fullName>
    </submittedName>
</protein>
<accession>A0A1I0D1U4</accession>
<sequence>METQNQLAIFNLKYMHLLRSISIADIDQAVLRCPLPRSVIVKLSTLSNSQLDHIIQSPFLHYKVLLPTKDIDLFFRKETLTLWRLKCVNNLLRPSMDDLPKKSSHFEK</sequence>